<proteinExistence type="predicted"/>
<protein>
    <submittedName>
        <fullName evidence="2">Uncharacterized protein</fullName>
    </submittedName>
</protein>
<organism evidence="2 3">
    <name type="scientific">Iphiclides podalirius</name>
    <name type="common">scarce swallowtail</name>
    <dbReference type="NCBI Taxonomy" id="110791"/>
    <lineage>
        <taxon>Eukaryota</taxon>
        <taxon>Metazoa</taxon>
        <taxon>Ecdysozoa</taxon>
        <taxon>Arthropoda</taxon>
        <taxon>Hexapoda</taxon>
        <taxon>Insecta</taxon>
        <taxon>Pterygota</taxon>
        <taxon>Neoptera</taxon>
        <taxon>Endopterygota</taxon>
        <taxon>Lepidoptera</taxon>
        <taxon>Glossata</taxon>
        <taxon>Ditrysia</taxon>
        <taxon>Papilionoidea</taxon>
        <taxon>Papilionidae</taxon>
        <taxon>Papilioninae</taxon>
        <taxon>Iphiclides</taxon>
    </lineage>
</organism>
<dbReference type="Proteomes" id="UP000837857">
    <property type="component" value="Chromosome 7"/>
</dbReference>
<dbReference type="EMBL" id="OW152819">
    <property type="protein sequence ID" value="CAH2073460.1"/>
    <property type="molecule type" value="Genomic_DNA"/>
</dbReference>
<evidence type="ECO:0000256" key="1">
    <source>
        <dbReference type="SAM" id="MobiDB-lite"/>
    </source>
</evidence>
<accession>A0ABN8J4X0</accession>
<evidence type="ECO:0000313" key="2">
    <source>
        <dbReference type="EMBL" id="CAH2073460.1"/>
    </source>
</evidence>
<evidence type="ECO:0000313" key="3">
    <source>
        <dbReference type="Proteomes" id="UP000837857"/>
    </source>
</evidence>
<feature type="non-terminal residue" evidence="2">
    <location>
        <position position="88"/>
    </location>
</feature>
<keyword evidence="3" id="KW-1185">Reference proteome</keyword>
<feature type="region of interest" description="Disordered" evidence="1">
    <location>
        <begin position="1"/>
        <end position="42"/>
    </location>
</feature>
<sequence>MQKPYGNGHPSTSRCTKTIRIKVPGALPTTNEPGQKPTEEQTNTAFARTYERLRRTPRAADMSCGAKLAPRFHRKPLTNWSLSMASLT</sequence>
<name>A0ABN8J4X0_9NEOP</name>
<reference evidence="2" key="1">
    <citation type="submission" date="2022-03" db="EMBL/GenBank/DDBJ databases">
        <authorList>
            <person name="Martin H S."/>
        </authorList>
    </citation>
    <scope>NUCLEOTIDE SEQUENCE</scope>
</reference>
<gene>
    <name evidence="2" type="ORF">IPOD504_LOCUS15652</name>
</gene>